<feature type="region of interest" description="Disordered" evidence="1">
    <location>
        <begin position="220"/>
        <end position="381"/>
    </location>
</feature>
<feature type="compositionally biased region" description="Polar residues" evidence="1">
    <location>
        <begin position="178"/>
        <end position="187"/>
    </location>
</feature>
<feature type="compositionally biased region" description="Polar residues" evidence="1">
    <location>
        <begin position="104"/>
        <end position="153"/>
    </location>
</feature>
<feature type="compositionally biased region" description="Polar residues" evidence="1">
    <location>
        <begin position="326"/>
        <end position="381"/>
    </location>
</feature>
<dbReference type="Proteomes" id="UP001154329">
    <property type="component" value="Chromosome 2"/>
</dbReference>
<feature type="region of interest" description="Disordered" evidence="1">
    <location>
        <begin position="49"/>
        <end position="187"/>
    </location>
</feature>
<keyword evidence="2" id="KW-0732">Signal</keyword>
<evidence type="ECO:0000256" key="1">
    <source>
        <dbReference type="SAM" id="MobiDB-lite"/>
    </source>
</evidence>
<reference evidence="3" key="2">
    <citation type="submission" date="2022-10" db="EMBL/GenBank/DDBJ databases">
        <authorList>
            <consortium name="ENA_rothamsted_submissions"/>
            <consortium name="culmorum"/>
            <person name="King R."/>
        </authorList>
    </citation>
    <scope>NUCLEOTIDE SEQUENCE</scope>
</reference>
<sequence>MHVKIAVILFAVTTLFQQSHCIPTHRYVRATSREGQDWTSRIKEYLNKIPGYGSQSPSSSTSQPDSSSYQQGANAGSESTSAGAAAGSAGAASEPQASIAAKEGSTSSSGIPSYTDYMPSQLSHYQNSFPNPSQFSQYQNQFPNPSQFTSYFPGSSGATAGSTGAASEPQASIAAKEGSTSSSGFPSYTDYMPSQLSHYQNSFPNPSQFSQYQNQFPNPSQFTSYFPGSSGATAGSAGAASEPQASIAAKEGSTSSSGIPSYTDYMPSQLSHYQNSFPNPSQFSQYQNQFPNPSQFTSYFPGSSGATAGSTGAASEPQASIAAKEGSTSSSGFPSYTDYMPSQLSHYQNSFPNPSQFSQYQNQIPQSMNPGQYLSSKPTGA</sequence>
<feature type="compositionally biased region" description="Low complexity" evidence="1">
    <location>
        <begin position="154"/>
        <end position="167"/>
    </location>
</feature>
<organism evidence="3 4">
    <name type="scientific">Aphis gossypii</name>
    <name type="common">Cotton aphid</name>
    <dbReference type="NCBI Taxonomy" id="80765"/>
    <lineage>
        <taxon>Eukaryota</taxon>
        <taxon>Metazoa</taxon>
        <taxon>Ecdysozoa</taxon>
        <taxon>Arthropoda</taxon>
        <taxon>Hexapoda</taxon>
        <taxon>Insecta</taxon>
        <taxon>Pterygota</taxon>
        <taxon>Neoptera</taxon>
        <taxon>Paraneoptera</taxon>
        <taxon>Hemiptera</taxon>
        <taxon>Sternorrhyncha</taxon>
        <taxon>Aphidomorpha</taxon>
        <taxon>Aphidoidea</taxon>
        <taxon>Aphididae</taxon>
        <taxon>Aphidini</taxon>
        <taxon>Aphis</taxon>
        <taxon>Aphis</taxon>
    </lineage>
</organism>
<proteinExistence type="predicted"/>
<evidence type="ECO:0000313" key="3">
    <source>
        <dbReference type="EMBL" id="CAH1720578.1"/>
    </source>
</evidence>
<evidence type="ECO:0000313" key="4">
    <source>
        <dbReference type="Proteomes" id="UP001154329"/>
    </source>
</evidence>
<feature type="compositionally biased region" description="Polar residues" evidence="1">
    <location>
        <begin position="252"/>
        <end position="301"/>
    </location>
</feature>
<feature type="signal peptide" evidence="2">
    <location>
        <begin position="1"/>
        <end position="21"/>
    </location>
</feature>
<protein>
    <submittedName>
        <fullName evidence="3">Uncharacterized protein</fullName>
    </submittedName>
</protein>
<feature type="compositionally biased region" description="Low complexity" evidence="1">
    <location>
        <begin position="54"/>
        <end position="93"/>
    </location>
</feature>
<dbReference type="EMBL" id="OU899035">
    <property type="protein sequence ID" value="CAH1720578.1"/>
    <property type="molecule type" value="Genomic_DNA"/>
</dbReference>
<gene>
    <name evidence="3" type="ORF">APHIGO_LOCUS4038</name>
</gene>
<dbReference type="AlphaFoldDB" id="A0A9P0IXT5"/>
<feature type="compositionally biased region" description="Low complexity" evidence="1">
    <location>
        <begin position="302"/>
        <end position="315"/>
    </location>
</feature>
<keyword evidence="4" id="KW-1185">Reference proteome</keyword>
<accession>A0A9P0IXT5</accession>
<evidence type="ECO:0000256" key="2">
    <source>
        <dbReference type="SAM" id="SignalP"/>
    </source>
</evidence>
<feature type="chain" id="PRO_5040143764" evidence="2">
    <location>
        <begin position="22"/>
        <end position="381"/>
    </location>
</feature>
<name>A0A9P0IXT5_APHGO</name>
<feature type="compositionally biased region" description="Low complexity" evidence="1">
    <location>
        <begin position="228"/>
        <end position="241"/>
    </location>
</feature>
<reference evidence="3" key="1">
    <citation type="submission" date="2022-02" db="EMBL/GenBank/DDBJ databases">
        <authorList>
            <person name="King R."/>
        </authorList>
    </citation>
    <scope>NUCLEOTIDE SEQUENCE</scope>
</reference>